<evidence type="ECO:0000313" key="2">
    <source>
        <dbReference type="EMBL" id="PHM52412.1"/>
    </source>
</evidence>
<evidence type="ECO:0000313" key="1">
    <source>
        <dbReference type="EMBL" id="ARD69581.1"/>
    </source>
</evidence>
<name>A0A1V0M3Y7_XENHO</name>
<evidence type="ECO:0000313" key="3">
    <source>
        <dbReference type="Proteomes" id="UP000225433"/>
    </source>
</evidence>
<dbReference type="AlphaFoldDB" id="A0A1V0M3Y7"/>
<organism evidence="1">
    <name type="scientific">Xenorhabdus hominickii</name>
    <dbReference type="NCBI Taxonomy" id="351679"/>
    <lineage>
        <taxon>Bacteria</taxon>
        <taxon>Pseudomonadati</taxon>
        <taxon>Pseudomonadota</taxon>
        <taxon>Gammaproteobacteria</taxon>
        <taxon>Enterobacterales</taxon>
        <taxon>Morganellaceae</taxon>
        <taxon>Xenorhabdus</taxon>
    </lineage>
</organism>
<reference evidence="2 3" key="2">
    <citation type="journal article" date="2017" name="Nat. Microbiol.">
        <title>Natural product diversity associated with the nematode symbionts Photorhabdus and Xenorhabdus.</title>
        <authorList>
            <person name="Tobias N.J."/>
            <person name="Wolff H."/>
            <person name="Djahanschiri B."/>
            <person name="Grundmann F."/>
            <person name="Kronenwerth M."/>
            <person name="Shi Y.M."/>
            <person name="Simonyi S."/>
            <person name="Grun P."/>
            <person name="Shapiro-Ilan D."/>
            <person name="Pidot S.J."/>
            <person name="Stinear T.P."/>
            <person name="Ebersberger I."/>
            <person name="Bode H.B."/>
        </authorList>
    </citation>
    <scope>NUCLEOTIDE SEQUENCE [LARGE SCALE GENOMIC DNA]</scope>
    <source>
        <strain evidence="2 3">DSM 17903</strain>
    </source>
</reference>
<protein>
    <recommendedName>
        <fullName evidence="4">MarR family transcriptional regulator</fullName>
    </recommendedName>
</protein>
<proteinExistence type="predicted"/>
<sequence>MDVTKKQKQIIRTIWIGIERCDPIDMDELLELLPYATTKQSMQFSIRALIKKGLVVKGGLKKRTTDGYNRVVYGLTELGSAVAKMYR</sequence>
<dbReference type="Proteomes" id="UP000225433">
    <property type="component" value="Unassembled WGS sequence"/>
</dbReference>
<dbReference type="EMBL" id="KX517798">
    <property type="protein sequence ID" value="ARD69581.1"/>
    <property type="molecule type" value="Genomic_DNA"/>
</dbReference>
<gene>
    <name evidence="2" type="ORF">Xhom_04490</name>
</gene>
<reference evidence="1" key="1">
    <citation type="journal article" date="2017" name="J. Invertebr. Pathol.">
        <title>Identification and bacterial characteristics of Xenorhabdus hominickii ANU101 from an entomopathogenic nematode, Steinernema monticolum.</title>
        <authorList>
            <person name="Park Y."/>
            <person name="Kang S."/>
            <person name="Sadekuzzaman M."/>
            <person name="Kim H."/>
            <person name="Jung J.K."/>
            <person name="Kim Y."/>
        </authorList>
    </citation>
    <scope>NUCLEOTIDE SEQUENCE</scope>
    <source>
        <strain evidence="1">ANU101</strain>
        <plasmid evidence="1">unnamed1</plasmid>
    </source>
</reference>
<evidence type="ECO:0008006" key="4">
    <source>
        <dbReference type="Google" id="ProtNLM"/>
    </source>
</evidence>
<dbReference type="SUPFAM" id="SSF46785">
    <property type="entry name" value="Winged helix' DNA-binding domain"/>
    <property type="match status" value="1"/>
</dbReference>
<geneLocation type="plasmid" evidence="1">
    <name>unnamed1</name>
</geneLocation>
<dbReference type="RefSeq" id="WP_099139921.1">
    <property type="nucleotide sequence ID" value="NZ_CAWNQJ010000123.1"/>
</dbReference>
<keyword evidence="1" id="KW-0614">Plasmid</keyword>
<accession>A0A1V0M3Y7</accession>
<dbReference type="InterPro" id="IPR036390">
    <property type="entry name" value="WH_DNA-bd_sf"/>
</dbReference>
<dbReference type="EMBL" id="NJAI01000009">
    <property type="protein sequence ID" value="PHM52412.1"/>
    <property type="molecule type" value="Genomic_DNA"/>
</dbReference>